<proteinExistence type="predicted"/>
<dbReference type="EMBL" id="LR134182">
    <property type="protein sequence ID" value="VEB40934.1"/>
    <property type="molecule type" value="Genomic_DNA"/>
</dbReference>
<keyword evidence="1" id="KW-0012">Acyltransferase</keyword>
<evidence type="ECO:0000313" key="1">
    <source>
        <dbReference type="EMBL" id="VEB40934.1"/>
    </source>
</evidence>
<reference evidence="1 2" key="1">
    <citation type="submission" date="2018-12" db="EMBL/GenBank/DDBJ databases">
        <authorList>
            <consortium name="Pathogen Informatics"/>
        </authorList>
    </citation>
    <scope>NUCLEOTIDE SEQUENCE [LARGE SCALE GENOMIC DNA]</scope>
    <source>
        <strain evidence="1 2">NCTC9695</strain>
    </source>
</reference>
<dbReference type="Proteomes" id="UP000275777">
    <property type="component" value="Chromosome"/>
</dbReference>
<sequence>MTLVPRLAQMNKVTTLFFVGERLPGGQGFVVHIEPLAEPSPATRKPIARG</sequence>
<name>A0A3S4IDA0_CHRVL</name>
<dbReference type="GO" id="GO:0016746">
    <property type="term" value="F:acyltransferase activity"/>
    <property type="evidence" value="ECO:0007669"/>
    <property type="project" value="UniProtKB-KW"/>
</dbReference>
<accession>A0A3S4IDA0</accession>
<evidence type="ECO:0000313" key="2">
    <source>
        <dbReference type="Proteomes" id="UP000275777"/>
    </source>
</evidence>
<protein>
    <submittedName>
        <fullName evidence="1">Lipid A biosynthesis lauroyl acyltransferase</fullName>
    </submittedName>
</protein>
<keyword evidence="1" id="KW-0808">Transferase</keyword>
<dbReference type="AlphaFoldDB" id="A0A3S4IDA0"/>
<organism evidence="1 2">
    <name type="scientific">Chromobacterium violaceum</name>
    <dbReference type="NCBI Taxonomy" id="536"/>
    <lineage>
        <taxon>Bacteria</taxon>
        <taxon>Pseudomonadati</taxon>
        <taxon>Pseudomonadota</taxon>
        <taxon>Betaproteobacteria</taxon>
        <taxon>Neisseriales</taxon>
        <taxon>Chromobacteriaceae</taxon>
        <taxon>Chromobacterium</taxon>
    </lineage>
</organism>
<gene>
    <name evidence="1" type="ORF">NCTC9695_01339</name>
</gene>